<feature type="region of interest" description="Disordered" evidence="3">
    <location>
        <begin position="759"/>
        <end position="787"/>
    </location>
</feature>
<dbReference type="STRING" id="525898.Sdel_0986"/>
<feature type="compositionally biased region" description="Gly residues" evidence="3">
    <location>
        <begin position="488"/>
        <end position="497"/>
    </location>
</feature>
<dbReference type="InterPro" id="IPR011049">
    <property type="entry name" value="Serralysin-like_metalloprot_C"/>
</dbReference>
<dbReference type="InterPro" id="IPR018511">
    <property type="entry name" value="Hemolysin-typ_Ca-bd_CS"/>
</dbReference>
<feature type="domain" description="Cadherin" evidence="4">
    <location>
        <begin position="4136"/>
        <end position="4221"/>
    </location>
</feature>
<feature type="region of interest" description="Disordered" evidence="3">
    <location>
        <begin position="615"/>
        <end position="654"/>
    </location>
</feature>
<name>D1B1P5_SULD5</name>
<dbReference type="PROSITE" id="PS50268">
    <property type="entry name" value="CADHERIN_2"/>
    <property type="match status" value="1"/>
</dbReference>
<dbReference type="Gene3D" id="2.160.20.160">
    <property type="match status" value="2"/>
</dbReference>
<comment type="subcellular location">
    <subcellularLocation>
        <location evidence="1">Secreted</location>
    </subcellularLocation>
</comment>
<evidence type="ECO:0000256" key="1">
    <source>
        <dbReference type="ARBA" id="ARBA00004613"/>
    </source>
</evidence>
<dbReference type="NCBIfam" id="NF012211">
    <property type="entry name" value="tand_rpt_95"/>
    <property type="match status" value="3"/>
</dbReference>
<reference evidence="5 6" key="2">
    <citation type="journal article" date="2010" name="Stand. Genomic Sci.">
        <title>Complete genome sequence of Sulfurospirillum deleyianum type strain (5175).</title>
        <authorList>
            <person name="Sikorski J."/>
            <person name="Lapidus A."/>
            <person name="Copeland A."/>
            <person name="Glavina Del Rio T."/>
            <person name="Nolan M."/>
            <person name="Lucas S."/>
            <person name="Chen F."/>
            <person name="Tice H."/>
            <person name="Cheng J.F."/>
            <person name="Saunders E."/>
            <person name="Bruce D."/>
            <person name="Goodwin L."/>
            <person name="Pitluck S."/>
            <person name="Ovchinnikova G."/>
            <person name="Pati A."/>
            <person name="Ivanova N."/>
            <person name="Mavromatis K."/>
            <person name="Chen A."/>
            <person name="Palaniappan K."/>
            <person name="Chain P."/>
            <person name="Land M."/>
            <person name="Hauser L."/>
            <person name="Chang Y.J."/>
            <person name="Jeffries C.D."/>
            <person name="Brettin T."/>
            <person name="Detter J.C."/>
            <person name="Han C."/>
            <person name="Rohde M."/>
            <person name="Lang E."/>
            <person name="Spring S."/>
            <person name="Goker M."/>
            <person name="Bristow J."/>
            <person name="Eisen J.A."/>
            <person name="Markowitz V."/>
            <person name="Hugenholtz P."/>
            <person name="Kyrpides N.C."/>
            <person name="Klenk H.P."/>
        </authorList>
    </citation>
    <scope>NUCLEOTIDE SEQUENCE [LARGE SCALE GENOMIC DNA]</scope>
    <source>
        <strain evidence="6">ATCC 51133 / DSM 6946 / 5175</strain>
    </source>
</reference>
<organism evidence="5 6">
    <name type="scientific">Sulfurospirillum deleyianum (strain ATCC 51133 / DSM 6946 / 5175)</name>
    <dbReference type="NCBI Taxonomy" id="525898"/>
    <lineage>
        <taxon>Bacteria</taxon>
        <taxon>Pseudomonadati</taxon>
        <taxon>Campylobacterota</taxon>
        <taxon>Epsilonproteobacteria</taxon>
        <taxon>Campylobacterales</taxon>
        <taxon>Sulfurospirillaceae</taxon>
        <taxon>Sulfurospirillum</taxon>
    </lineage>
</organism>
<dbReference type="PROSITE" id="PS00330">
    <property type="entry name" value="HEMOLYSIN_CALCIUM"/>
    <property type="match status" value="24"/>
</dbReference>
<gene>
    <name evidence="5" type="ordered locus">Sdel_0986</name>
</gene>
<proteinExistence type="predicted"/>
<dbReference type="Proteomes" id="UP000002222">
    <property type="component" value="Chromosome"/>
</dbReference>
<dbReference type="Pfam" id="PF00353">
    <property type="entry name" value="HemolysinCabind"/>
    <property type="match status" value="27"/>
</dbReference>
<dbReference type="SUPFAM" id="SSF51120">
    <property type="entry name" value="beta-Roll"/>
    <property type="match status" value="16"/>
</dbReference>
<evidence type="ECO:0000313" key="5">
    <source>
        <dbReference type="EMBL" id="ACZ12015.1"/>
    </source>
</evidence>
<dbReference type="RefSeq" id="WP_012856775.1">
    <property type="nucleotide sequence ID" value="NC_013512.1"/>
</dbReference>
<reference evidence="6" key="1">
    <citation type="submission" date="2009-11" db="EMBL/GenBank/DDBJ databases">
        <title>The complete genome of Sulfurospirillum deleyianum DSM 6946.</title>
        <authorList>
            <consortium name="US DOE Joint Genome Institute (JGI-PGF)"/>
            <person name="Lucas S."/>
            <person name="Copeland A."/>
            <person name="Lapidus A."/>
            <person name="Glavina del Rio T."/>
            <person name="Dalin E."/>
            <person name="Tice H."/>
            <person name="Bruce D."/>
            <person name="Goodwin L."/>
            <person name="Pitluck S."/>
            <person name="Kyrpides N."/>
            <person name="Mavromatis K."/>
            <person name="Ivanova N."/>
            <person name="Ovchinnikova G."/>
            <person name="Munk A.C."/>
            <person name="Lu M."/>
            <person name="Brettin T."/>
            <person name="Detter J.C."/>
            <person name="Han C."/>
            <person name="Tapia R."/>
            <person name="Larimer F."/>
            <person name="Land M."/>
            <person name="Hauser L."/>
            <person name="Markowitz V."/>
            <person name="Cheng J.F."/>
            <person name="Hugenholtz P."/>
            <person name="Woyke T."/>
            <person name="Wu D."/>
            <person name="Aumann P."/>
            <person name="Schneider S."/>
            <person name="Lang E."/>
            <person name="Spring S."/>
            <person name="Klenk H.P."/>
            <person name="Eisen J.A."/>
        </authorList>
    </citation>
    <scope>NUCLEOTIDE SEQUENCE [LARGE SCALE GENOMIC DNA]</scope>
    <source>
        <strain evidence="6">ATCC 51133 / DSM 6946 / 5175</strain>
    </source>
</reference>
<feature type="region of interest" description="Disordered" evidence="3">
    <location>
        <begin position="469"/>
        <end position="497"/>
    </location>
</feature>
<dbReference type="GO" id="GO:0005509">
    <property type="term" value="F:calcium ion binding"/>
    <property type="evidence" value="ECO:0007669"/>
    <property type="project" value="InterPro"/>
</dbReference>
<dbReference type="eggNOG" id="COG2931">
    <property type="taxonomic scope" value="Bacteria"/>
</dbReference>
<dbReference type="InterPro" id="IPR001343">
    <property type="entry name" value="Hemolysn_Ca-bd"/>
</dbReference>
<evidence type="ECO:0000313" key="6">
    <source>
        <dbReference type="Proteomes" id="UP000002222"/>
    </source>
</evidence>
<dbReference type="KEGG" id="sdl:Sdel_0986"/>
<dbReference type="Pfam" id="PF06594">
    <property type="entry name" value="HCBP_related"/>
    <property type="match status" value="13"/>
</dbReference>
<dbReference type="PANTHER" id="PTHR38340">
    <property type="entry name" value="S-LAYER PROTEIN"/>
    <property type="match status" value="1"/>
</dbReference>
<accession>D1B1P5</accession>
<evidence type="ECO:0000256" key="2">
    <source>
        <dbReference type="ARBA" id="ARBA00022525"/>
    </source>
</evidence>
<dbReference type="GO" id="GO:0016020">
    <property type="term" value="C:membrane"/>
    <property type="evidence" value="ECO:0007669"/>
    <property type="project" value="InterPro"/>
</dbReference>
<dbReference type="InterPro" id="IPR002126">
    <property type="entry name" value="Cadherin-like_dom"/>
</dbReference>
<dbReference type="HOGENOM" id="CLU_223445_0_0_7"/>
<dbReference type="GO" id="GO:0007156">
    <property type="term" value="P:homophilic cell adhesion via plasma membrane adhesion molecules"/>
    <property type="evidence" value="ECO:0007669"/>
    <property type="project" value="InterPro"/>
</dbReference>
<dbReference type="PANTHER" id="PTHR38340:SF1">
    <property type="entry name" value="S-LAYER PROTEIN"/>
    <property type="match status" value="1"/>
</dbReference>
<dbReference type="InterPro" id="IPR010566">
    <property type="entry name" value="Haemolys_ca-bd"/>
</dbReference>
<dbReference type="EMBL" id="CP001816">
    <property type="protein sequence ID" value="ACZ12015.1"/>
    <property type="molecule type" value="Genomic_DNA"/>
</dbReference>
<keyword evidence="2" id="KW-0964">Secreted</keyword>
<sequence precursor="true">MANELKPYVERVNYNETFAAQVEEAVRRSLSESGSTLLDGESNVNIADFTRLVIGMMLEAATKASKLAPIAEKTYTLTSNGTSFAIDLTTNEIASHENIDDIADGIVAALGAVGVAVLVGTFGTGIAVGVGLAAVGFFAGNYVGSWIPDIADKYLGSNVFFTYDINSGMTAMTTNSQFEYAIRDYWDYHDVGMAYYVNNNMPFKFTSTHSIHPFSFTFKENMFTFDKSSSEILVKNGEFEELLKYLPVHPNDLKMVFSDNTDGFPLQLNYLSKNTTQALIESEMKAGNKDAQFAVFELEPYVFKNDSRLENFQIKDLNTYSDNHIEDRITMLYKVINDDNEGRYYYDQKTGIGIGQTNEQSPGNYSRTVFVDTNYEYAPVYGKTYGQLTFYGSDKDNIITAKSRADNYVEGGLGSDTITTGMGNDTIYTNINLDGNKVDNETESTTNTVYAGDGSDTIYGSAGKDVIYADSDSSSDPSEYSEEDYVEGRGGSDTIYGGGNDDTLYANSATSHADTSGDYIVGGLGKDKIYGSDGNDTIYGDEKANQGNNSSLFSDSDTIKAYGGDDVVYGGNDSDIIEGGAGNDIVYGGDDDDVLFAGNKMFAMDADDGTHIDDGTTNYLSGEDGNDKLHGGSGNDTLDGGNDDDTLWGGSGDDTLIGGEGDDSLYGGIGQDTLMGGDDYDTYLAGNGDTISDSDGSGRVSFEGNMLSGGTFNKDTGTYEGDGGSYSLSGGTLTFTNGVGTIIIDNYSKSADSLGIHLEDKDDEDEENPNTDDILPETSAGEGHNENFSSPLVLDLNGNGTTSTFIAQTKTYFDMDGDGFKERTSWAESSDGLLTLDLNNDGKVTNGGELFGNNTKLSNGTTAKDGFEALSQYDLNKDNVIDSKDSIYSHLKVWIDSNSDGISTTDELKTLQELNITSINLNATETSTSEAYNTISDTSTFTQDGQTKTINDVWFYQNKSDTTYDYTTPIKESVAALPTIEGSGRVKDLRDAMNDDTVLEAKVTNLLTNASSMSFSNFSSAFKDMVARWSGADTISATATRGTQSILNHNYANASAIYVKEVYAYARDVAILEAFAGKSFSMVADGVTTSDVIGTEASVAMNEAYKELQYSQMIAFLSDALYGESLSKDELITNLQTTLTTTPSDTLSTLLLSTMVYRYGLDTLEGFNDTLLLDTTLKTALSTNGINYSINALGEVVGTYGDVQEGSSGNDTISGSGYIYGGEGNDTLYGSSGKDVIDGGAGDDVIYGRDNNDVLRGGDGNDYIVAGSSTSDSNYGHDILEGGKGNDTLIGTARNSTYVYNYGDGYDTIIDSGNIGATTDVLSLRGIVLSDLNFRTSGNDVIIDILDVNDATVVNGSITIKNGVGSGAIETLQLEEGTYNLNGLLNTQVIDGQRVYKVEDNFGSLTLSSLNNIGLVFGEGISSDDIIVQASSSNNNLVIALKEEGKSFSELSNKLTLTNWFSDASRIDTFTFNDGTVLSANDVVNLQGTENADTVHLLDSTSDVTLSLGLGNDVAQTLGGNDTVDGGDGNDTLKGGAGNDLLKGGVGADALYGEAGNDTLEGGSDNDMLQGGEGNDTYIFGKGDGKDTIIDTSGENVLSFGTGIIASDLVFKKNGNDLIVALQEEGKSFDELSDVVTLQNWYSQSGSIKTFLFADGTSYNEEDIYTQMLQEGLVYGTVNNDTIKGTDNADTIYADAGNDTITGGLGADNLQGGAGNDTYVFNRGDGSDTITDDYRYAPYYWNTNYTIQGNGGNDTLSFGEGITTDDIIVKASATSNDLIVALKEEGKSFDELSDKIVLKDWFNTNNRIENLTFSDGTTLSTNDIVNLQGTVDADTVHLLDSTSDITLSMQEGDDVVQTSGGSDTIDGGLGDDTINSGAGNDTLLGNEGNDVLYGEAGNDVLNGGKGADNLQGGAGNDTYIFKRGDGSDTIYDDSRYTPYYWYPSYVIQQDGGNDTLSFGEGITSADIIVKASANSNDLIVALKEEGKSFSELTDKIVLKDWFSTNNRVESFTFSDGTTLSTNDIVNLQGTEDADTVHLMDTTSDVTISMQGGDDVVQTSGGNDIIDGGLGNDTLKGGAGNDTLLGAEGNDVLYGEKGDDVLLGGVGDDTLLGAEGNDILEGGMGSDVLQGGAGTDTYLYSKNSGTDTIIDTSGNDTLSFGEGIMSDDLIVKASTNSNDLIVALKEEGKSFDELSDKIVLKDWFNVNNRIETFSFSDGAILGAQDITNLQTATADGDYLRYTEANDVIEGKEGNDTLVGGDGDDVYLFGRGDGIDTIIDIAKDNDSIAFKAGISLDDIVVQVVGTRMIVALKEDGKIFEELSDKLILESVGSNDYGIEWLSFEDGTKIDPRSLILQYNGTENDDTIDLAYLQAINPEVTADTGIIIDAKEGYDRLILGDGNNTITNAEYITVGNGNNEIDASTNLGNIWVSAGEGDNQFAVNDLGGSSSMGNNISGNFGDGNNTFLLNSGDGGVQIESGDGENSFIISGDVDKVSLTVGDGNNTIYQDDTPDDDEGYFYGDEPFKVTTGDGDNEIRLSGKAQDHQITIGNGDNTIMIAQEPESYNYYRNSSWYRSTFIEGGDGNNTISVLSGDGYEEISLGDGENSIEFTSDLDNVTLDIGDGDNTITQLHTEDTDRDEGDDVSRGVMSARASVSAGSSYGDQVNVVLGDGDNKVNLSGKAQDHQISVGNGDNTITVAQEDESYNYKRTSSRTSIEAGNGNNTISVLSGDGYEQISVGDGENSIEFTSDLDSVTINVGDGNNTITQLQYGDDDEEDNSTESPRAYYYGDEEPIVALSNNSTYINLGEGSNQVSLGDSNDSVYYYGGEEMITGNNMIDVGAGNNNVSMFSDTDQTIITGSDTFSGYSGSSYIGLGNGNNDITVQNGQEVSLELGSGDNHITVIESSLDDAYFDGGNNTIEISNKQINDATHSLDFNGGMNNITVDGNGALLNVDGNGNNTISLTNEDDILVINGNYYNEGPVGYAKASGVSSHGTNHITAGEGSDMIASVGFSSDTYVFEKGDGVDRLYDMSGYDSIVFGEGITTSNISVSVLMETMGDIDVKNYADYISLDSDTTLASLVIRYGDNLEDQIILTDWYNTGRVESFVFSDGTRLSDHEIVGLLGSSESEMVVGTEGENTLEGRSGDDIVSAGEGDDIYVFGRGDGHDTFMETGGFDTIGFKEGITKADLILKSSGNNLVISIKEEGKTYDELQDSIAISNWFDESGRIERLSFSDGTTMELDEIFSAIDASGHVFYGTPDVDTMEGSDTSEVIMALESDDVINGNGGNDLLFGQEGNDTLDGGAGDDILYGGEGDDTYIVTPNSGNDTIFDSTGVDRLLFAEGISADDVNVYFEGNDLYVEIEGTTLKLQDWYKADNRIESFSFSDGTTLGVNDILAFMVSDGDDYARTLEEGGTLETLEGNDALVGGSGNDTLMGGKGDDYYDISFKGNDIALDSSGNDTLYFDASISPTNLKLTWQQGTHDLILSSDQFPDASVTLQGWYDEGNRIESFEFYDGTVWSVADIIDHLGTQNDDVYNGLEGVDNIINARGGDDIISTYESNDTLNGGTGSDALDAGGGDDVLNGEEGDDLLLGGAGNDTYLFNGNFGHDTIIDEANDHSDGGSADKIVFGTGIDASNLVFKTYLNDTNLYIGIKEGDTPFEALSNTITLTNWYDEANRIETISFGDGTEASIQELLTMALTNNGEIIKAYEEGGILVGTPQSDYLVGGSGTDEIYGREDDDTLLGNAGDDILVGEAGNDVLNGGLGNDTYGFGYGDGADVIHDVATESQSSFAFVIGNDGISRWQAVTTEYSVDAGNDTLYFAAGISSSDLVVSNSGKDLIIQLRGATDQVTIKDFYESNTRIENFTFSDGTILNATAIEALLFTQGNDTVIFKDNLNHSVSGLSGDDVITTSNGNDILEGGSGNDTLNGGLGDDVYVFGRGDGKDIIAEVGGNEWWQTNGGNDQILLTNGLTQNDIIVKKVGNDIVLGIKENGKSFEKFSDRITIKDAFSETGRIESIAFEDGSSILVEDVVILNQAPILDNETEELTLQDTRSITQTFTVTDPDGDTLNYTLKTAPLHGELIFNEEGSFTYSATDKFIGIDSAVVSIDDGNGGVVEQTLNFDLSVSAPTLETTSVALDEDTTLINSLHVNNPIGGELSYEIVEASGNGSFSLDTDGSYVYSPLANYNGLDTVTIKVTNEYGLSSIQTLNLNITPINDAPELTEDTLNYTLKNIRVAQGEVEATDIDGDTLNYTVTTQANHGVVSIDEEGNWSYKAEGSYNGSDSAIISIDDGNGGVVTQTLNFEIQGYIYEGEDLVIDESTGDDILVMDTLSKEDLNFMRSGEDLVITALNNHTITLKNYFVDVNAGVQKLVMADGDINLTRDVINEIKYGGYIAFDSKDHLVSGDDNYNWLIGHAGDDILLGSGGNDYISGGKENDLIVGGNGADNLQGNNGDDIIYGDNGNDQIYAGDGNDTLIGGTGADILFGENGDDTISGGSGNDTLYAGNGNDTLSGGTGDDQINGSYGSDTYLFNIGDGNDTIVDTSVYGSSDTDTIIFGEGITKENLQILRDSYDLVFKVNDIDSVRIKYWFSSTQNTLEQVTFNDGTTLGTSDINALAMTQGTSNSDWLFGIDALGDNIYGMGGNDRIYSYGGDDFLSGGSGNDFLEGGSGSDTYFFNQGDGNDTINEWASWNSSDVDEIKFAEGITKEDISFILSGTNLLIQYGQNDTIKVANTYNANAPIERMELSNGSYLSNNDISLIIQEMSAYASEKGISLSSNDTVRNNAELMQIVSSGWHNA</sequence>
<dbReference type="Pfam" id="PF17963">
    <property type="entry name" value="Big_9"/>
    <property type="match status" value="3"/>
</dbReference>
<feature type="compositionally biased region" description="Acidic residues" evidence="3">
    <location>
        <begin position="761"/>
        <end position="770"/>
    </location>
</feature>
<dbReference type="InterPro" id="IPR050557">
    <property type="entry name" value="RTX_toxin/Mannuronan_C5-epim"/>
</dbReference>
<dbReference type="PRINTS" id="PR00313">
    <property type="entry name" value="CABNDNGRPT"/>
</dbReference>
<dbReference type="Gene3D" id="2.60.40.2810">
    <property type="match status" value="1"/>
</dbReference>
<protein>
    <submittedName>
        <fullName evidence="5">Hemolysin-type calcium binding domain protein</fullName>
    </submittedName>
</protein>
<evidence type="ECO:0000256" key="3">
    <source>
        <dbReference type="SAM" id="MobiDB-lite"/>
    </source>
</evidence>
<keyword evidence="6" id="KW-1185">Reference proteome</keyword>
<evidence type="ECO:0000259" key="4">
    <source>
        <dbReference type="PROSITE" id="PS50268"/>
    </source>
</evidence>
<dbReference type="GO" id="GO:0005576">
    <property type="term" value="C:extracellular region"/>
    <property type="evidence" value="ECO:0007669"/>
    <property type="project" value="UniProtKB-SubCell"/>
</dbReference>
<dbReference type="Gene3D" id="2.150.10.10">
    <property type="entry name" value="Serralysin-like metalloprotease, C-terminal"/>
    <property type="match status" value="17"/>
</dbReference>